<keyword evidence="2" id="KW-1185">Reference proteome</keyword>
<comment type="caution">
    <text evidence="1">The sequence shown here is derived from an EMBL/GenBank/DDBJ whole genome shotgun (WGS) entry which is preliminary data.</text>
</comment>
<accession>A0ACC2UXS9</accession>
<sequence>MINKALLLLLSAQSGLAALTLNLTRSAPPPPATPNSESPIIPALKFKQVAAVNEDVVRIGNAPEELTPALTDRRMWFTIDVTFGAARSESQEGADSTNNEPQQTYKLLLDSGARDFWVMQQGCVNCSWQGVDTPSGYTLSASGSNTSVAFEIADDSKFINRDVTVKGFDVVDTVSLSGPDASVNLTFTVANTISGFPMSSDLSGIFPIGPG</sequence>
<evidence type="ECO:0000313" key="1">
    <source>
        <dbReference type="EMBL" id="KAJ9091653.1"/>
    </source>
</evidence>
<name>A0ACC2UXS9_9TREE</name>
<protein>
    <submittedName>
        <fullName evidence="1">Uncharacterized protein</fullName>
    </submittedName>
</protein>
<proteinExistence type="predicted"/>
<evidence type="ECO:0000313" key="2">
    <source>
        <dbReference type="Proteomes" id="UP001241377"/>
    </source>
</evidence>
<reference evidence="1" key="1">
    <citation type="submission" date="2023-04" db="EMBL/GenBank/DDBJ databases">
        <title>Draft Genome sequencing of Naganishia species isolated from polar environments using Oxford Nanopore Technology.</title>
        <authorList>
            <person name="Leo P."/>
            <person name="Venkateswaran K."/>
        </authorList>
    </citation>
    <scope>NUCLEOTIDE SEQUENCE</scope>
    <source>
        <strain evidence="1">MNA-CCFEE 5261</strain>
    </source>
</reference>
<organism evidence="1 2">
    <name type="scientific">Naganishia cerealis</name>
    <dbReference type="NCBI Taxonomy" id="610337"/>
    <lineage>
        <taxon>Eukaryota</taxon>
        <taxon>Fungi</taxon>
        <taxon>Dikarya</taxon>
        <taxon>Basidiomycota</taxon>
        <taxon>Agaricomycotina</taxon>
        <taxon>Tremellomycetes</taxon>
        <taxon>Filobasidiales</taxon>
        <taxon>Filobasidiaceae</taxon>
        <taxon>Naganishia</taxon>
    </lineage>
</organism>
<feature type="non-terminal residue" evidence="1">
    <location>
        <position position="211"/>
    </location>
</feature>
<gene>
    <name evidence="1" type="ORF">QFC19_009023</name>
</gene>
<dbReference type="EMBL" id="JASBWR010000146">
    <property type="protein sequence ID" value="KAJ9091653.1"/>
    <property type="molecule type" value="Genomic_DNA"/>
</dbReference>
<dbReference type="Proteomes" id="UP001241377">
    <property type="component" value="Unassembled WGS sequence"/>
</dbReference>